<reference evidence="2" key="2">
    <citation type="submission" date="2021-03" db="UniProtKB">
        <authorList>
            <consortium name="EnsemblPlants"/>
        </authorList>
    </citation>
    <scope>IDENTIFICATION</scope>
</reference>
<feature type="region of interest" description="Disordered" evidence="1">
    <location>
        <begin position="1"/>
        <end position="171"/>
    </location>
</feature>
<feature type="compositionally biased region" description="Basic and acidic residues" evidence="1">
    <location>
        <begin position="36"/>
        <end position="45"/>
    </location>
</feature>
<accession>A0A803Q1Q0</accession>
<evidence type="ECO:0000313" key="3">
    <source>
        <dbReference type="Proteomes" id="UP000596661"/>
    </source>
</evidence>
<reference evidence="2" key="1">
    <citation type="submission" date="2018-11" db="EMBL/GenBank/DDBJ databases">
        <authorList>
            <person name="Grassa J C."/>
        </authorList>
    </citation>
    <scope>NUCLEOTIDE SEQUENCE [LARGE SCALE GENOMIC DNA]</scope>
</reference>
<dbReference type="Gramene" id="evm.model.07.1195">
    <property type="protein sequence ID" value="cds.evm.model.07.1195"/>
    <property type="gene ID" value="evm.TU.07.1195"/>
</dbReference>
<dbReference type="Proteomes" id="UP000596661">
    <property type="component" value="Chromosome 7"/>
</dbReference>
<feature type="compositionally biased region" description="Low complexity" evidence="1">
    <location>
        <begin position="56"/>
        <end position="72"/>
    </location>
</feature>
<proteinExistence type="predicted"/>
<dbReference type="EMBL" id="UZAU01000655">
    <property type="status" value="NOT_ANNOTATED_CDS"/>
    <property type="molecule type" value="Genomic_DNA"/>
</dbReference>
<evidence type="ECO:0000256" key="1">
    <source>
        <dbReference type="SAM" id="MobiDB-lite"/>
    </source>
</evidence>
<dbReference type="EnsemblPlants" id="evm.model.07.1195">
    <property type="protein sequence ID" value="cds.evm.model.07.1195"/>
    <property type="gene ID" value="evm.TU.07.1195"/>
</dbReference>
<protein>
    <submittedName>
        <fullName evidence="2">Uncharacterized protein</fullName>
    </submittedName>
</protein>
<keyword evidence="3" id="KW-1185">Reference proteome</keyword>
<dbReference type="AlphaFoldDB" id="A0A803Q1Q0"/>
<sequence length="185" mass="20616">MIGDSNKRNDELECEATAATAAHSDALPNQPGTSTRKSEGRPRDSKTKRHRETPRGNNPGNPQNPQDDQPGNTRDILVDDEGPQNPRNTSNRETQSNNPGTSCGNVQPENLKSSHMNENAKQTQSGDHGFSQKNAIGVGGQPKLGRPPRHSRRPNQNNRDNMYTYLSRGRVSNMFRRQRLVREEP</sequence>
<evidence type="ECO:0000313" key="2">
    <source>
        <dbReference type="EnsemblPlants" id="cds.evm.model.07.1195"/>
    </source>
</evidence>
<organism evidence="2 3">
    <name type="scientific">Cannabis sativa</name>
    <name type="common">Hemp</name>
    <name type="synonym">Marijuana</name>
    <dbReference type="NCBI Taxonomy" id="3483"/>
    <lineage>
        <taxon>Eukaryota</taxon>
        <taxon>Viridiplantae</taxon>
        <taxon>Streptophyta</taxon>
        <taxon>Embryophyta</taxon>
        <taxon>Tracheophyta</taxon>
        <taxon>Spermatophyta</taxon>
        <taxon>Magnoliopsida</taxon>
        <taxon>eudicotyledons</taxon>
        <taxon>Gunneridae</taxon>
        <taxon>Pentapetalae</taxon>
        <taxon>rosids</taxon>
        <taxon>fabids</taxon>
        <taxon>Rosales</taxon>
        <taxon>Cannabaceae</taxon>
        <taxon>Cannabis</taxon>
    </lineage>
</organism>
<feature type="compositionally biased region" description="Polar residues" evidence="1">
    <location>
        <begin position="85"/>
        <end position="134"/>
    </location>
</feature>
<name>A0A803Q1Q0_CANSA</name>
<feature type="compositionally biased region" description="Basic and acidic residues" evidence="1">
    <location>
        <begin position="1"/>
        <end position="11"/>
    </location>
</feature>